<accession>A0A699SF07</accession>
<protein>
    <submittedName>
        <fullName evidence="2">Uncharacterized protein</fullName>
    </submittedName>
</protein>
<organism evidence="2">
    <name type="scientific">Tanacetum cinerariifolium</name>
    <name type="common">Dalmatian daisy</name>
    <name type="synonym">Chrysanthemum cinerariifolium</name>
    <dbReference type="NCBI Taxonomy" id="118510"/>
    <lineage>
        <taxon>Eukaryota</taxon>
        <taxon>Viridiplantae</taxon>
        <taxon>Streptophyta</taxon>
        <taxon>Embryophyta</taxon>
        <taxon>Tracheophyta</taxon>
        <taxon>Spermatophyta</taxon>
        <taxon>Magnoliopsida</taxon>
        <taxon>eudicotyledons</taxon>
        <taxon>Gunneridae</taxon>
        <taxon>Pentapetalae</taxon>
        <taxon>asterids</taxon>
        <taxon>campanulids</taxon>
        <taxon>Asterales</taxon>
        <taxon>Asteraceae</taxon>
        <taxon>Asteroideae</taxon>
        <taxon>Anthemideae</taxon>
        <taxon>Anthemidinae</taxon>
        <taxon>Tanacetum</taxon>
    </lineage>
</organism>
<proteinExistence type="predicted"/>
<comment type="caution">
    <text evidence="2">The sequence shown here is derived from an EMBL/GenBank/DDBJ whole genome shotgun (WGS) entry which is preliminary data.</text>
</comment>
<evidence type="ECO:0000256" key="1">
    <source>
        <dbReference type="SAM" id="MobiDB-lite"/>
    </source>
</evidence>
<dbReference type="AlphaFoldDB" id="A0A699SF07"/>
<sequence>MLESQVSDKIGSGFVSVHKLTLELHSHEYDSSVPKSPEIDWYKTGEGYHVVSPPYTRTFMPPKPDLIFNDALTSSESIAHVVNVESSLNKPSKDMSKTLRPDAPIIKDWISDSEDETEIESMPKQKEPSFVPTSEHVKTLREFVKKVKHPKQAENLRTNH</sequence>
<evidence type="ECO:0000313" key="2">
    <source>
        <dbReference type="EMBL" id="GFC95798.1"/>
    </source>
</evidence>
<dbReference type="EMBL" id="BKCJ011156557">
    <property type="protein sequence ID" value="GFC95798.1"/>
    <property type="molecule type" value="Genomic_DNA"/>
</dbReference>
<gene>
    <name evidence="2" type="ORF">Tci_867768</name>
</gene>
<feature type="region of interest" description="Disordered" evidence="1">
    <location>
        <begin position="112"/>
        <end position="134"/>
    </location>
</feature>
<reference evidence="2" key="1">
    <citation type="journal article" date="2019" name="Sci. Rep.">
        <title>Draft genome of Tanacetum cinerariifolium, the natural source of mosquito coil.</title>
        <authorList>
            <person name="Yamashiro T."/>
            <person name="Shiraishi A."/>
            <person name="Satake H."/>
            <person name="Nakayama K."/>
        </authorList>
    </citation>
    <scope>NUCLEOTIDE SEQUENCE</scope>
</reference>
<name>A0A699SF07_TANCI</name>